<comment type="caution">
    <text evidence="1">The sequence shown here is derived from an EMBL/GenBank/DDBJ whole genome shotgun (WGS) entry which is preliminary data.</text>
</comment>
<dbReference type="Proteomes" id="UP000011201">
    <property type="component" value="Unassembled WGS sequence"/>
</dbReference>
<accession>L8N2J3</accession>
<proteinExistence type="predicted"/>
<dbReference type="PATRIC" id="fig|927668.3.peg.1115"/>
<evidence type="ECO:0000313" key="2">
    <source>
        <dbReference type="Proteomes" id="UP000011201"/>
    </source>
</evidence>
<evidence type="ECO:0000313" key="1">
    <source>
        <dbReference type="EMBL" id="ELS33916.1"/>
    </source>
</evidence>
<gene>
    <name evidence="1" type="ORF">Pse7429DRAFT_0992</name>
</gene>
<keyword evidence="2" id="KW-1185">Reference proteome</keyword>
<sequence length="39" mass="4387">MGLIKYKTLKPAAHAQRTPQVLDLDFNYAEVLITSITLL</sequence>
<organism evidence="1 2">
    <name type="scientific">Pseudanabaena biceps PCC 7429</name>
    <dbReference type="NCBI Taxonomy" id="927668"/>
    <lineage>
        <taxon>Bacteria</taxon>
        <taxon>Bacillati</taxon>
        <taxon>Cyanobacteriota</taxon>
        <taxon>Cyanophyceae</taxon>
        <taxon>Pseudanabaenales</taxon>
        <taxon>Pseudanabaenaceae</taxon>
        <taxon>Pseudanabaena</taxon>
    </lineage>
</organism>
<dbReference type="AlphaFoldDB" id="L8N2J3"/>
<reference evidence="1 2" key="1">
    <citation type="journal article" date="2013" name="Proc. Natl. Acad. Sci. U.S.A.">
        <title>Improving the coverage of the cyanobacterial phylum using diversity-driven genome sequencing.</title>
        <authorList>
            <person name="Shih P.M."/>
            <person name="Wu D."/>
            <person name="Latifi A."/>
            <person name="Axen S.D."/>
            <person name="Fewer D.P."/>
            <person name="Talla E."/>
            <person name="Calteau A."/>
            <person name="Cai F."/>
            <person name="Tandeau de Marsac N."/>
            <person name="Rippka R."/>
            <person name="Herdman M."/>
            <person name="Sivonen K."/>
            <person name="Coursin T."/>
            <person name="Laurent T."/>
            <person name="Goodwin L."/>
            <person name="Nolan M."/>
            <person name="Davenport K.W."/>
            <person name="Han C.S."/>
            <person name="Rubin E.M."/>
            <person name="Eisen J.A."/>
            <person name="Woyke T."/>
            <person name="Gugger M."/>
            <person name="Kerfeld C.A."/>
        </authorList>
    </citation>
    <scope>NUCLEOTIDE SEQUENCE [LARGE SCALE GENOMIC DNA]</scope>
    <source>
        <strain evidence="1 2">PCC 7429</strain>
    </source>
</reference>
<dbReference type="EMBL" id="ALWB01000025">
    <property type="protein sequence ID" value="ELS33916.1"/>
    <property type="molecule type" value="Genomic_DNA"/>
</dbReference>
<protein>
    <submittedName>
        <fullName evidence="1">Uncharacterized protein</fullName>
    </submittedName>
</protein>
<name>L8N2J3_9CYAN</name>